<organism evidence="2 3">
    <name type="scientific">Rubrivivax albus</name>
    <dbReference type="NCBI Taxonomy" id="2499835"/>
    <lineage>
        <taxon>Bacteria</taxon>
        <taxon>Pseudomonadati</taxon>
        <taxon>Pseudomonadota</taxon>
        <taxon>Betaproteobacteria</taxon>
        <taxon>Burkholderiales</taxon>
        <taxon>Sphaerotilaceae</taxon>
        <taxon>Rubrivivax</taxon>
    </lineage>
</organism>
<dbReference type="InterPro" id="IPR002850">
    <property type="entry name" value="PIN_toxin-like"/>
</dbReference>
<dbReference type="EMBL" id="SACT01000012">
    <property type="protein sequence ID" value="RVT48025.1"/>
    <property type="molecule type" value="Genomic_DNA"/>
</dbReference>
<accession>A0A437JMN8</accession>
<dbReference type="CDD" id="cd09854">
    <property type="entry name" value="PIN_VapC-like"/>
    <property type="match status" value="1"/>
</dbReference>
<proteinExistence type="predicted"/>
<evidence type="ECO:0000259" key="1">
    <source>
        <dbReference type="Pfam" id="PF13470"/>
    </source>
</evidence>
<dbReference type="Pfam" id="PF13470">
    <property type="entry name" value="PIN_3"/>
    <property type="match status" value="1"/>
</dbReference>
<dbReference type="Proteomes" id="UP000288178">
    <property type="component" value="Unassembled WGS sequence"/>
</dbReference>
<dbReference type="AlphaFoldDB" id="A0A437JMN8"/>
<protein>
    <submittedName>
        <fullName evidence="2">Putative toxin-antitoxin system toxin component, PIN family</fullName>
    </submittedName>
</protein>
<name>A0A437JMN8_9BURK</name>
<dbReference type="PANTHER" id="PTHR34610">
    <property type="entry name" value="SSL7007 PROTEIN"/>
    <property type="match status" value="1"/>
</dbReference>
<gene>
    <name evidence="2" type="ORF">ENE75_23610</name>
</gene>
<feature type="domain" description="PIN" evidence="1">
    <location>
        <begin position="6"/>
        <end position="118"/>
    </location>
</feature>
<evidence type="ECO:0000313" key="2">
    <source>
        <dbReference type="EMBL" id="RVT48025.1"/>
    </source>
</evidence>
<dbReference type="OrthoDB" id="9798108at2"/>
<comment type="caution">
    <text evidence="2">The sequence shown here is derived from an EMBL/GenBank/DDBJ whole genome shotgun (WGS) entry which is preliminary data.</text>
</comment>
<sequence>MSRQAVIVDTNVVIAGLLTGNATSPVARILDGMLAADFPFVLSEALLAEYRDVLLRPALRKLHGLTSTEVETLLTDIAQHAIVVHPGVGSPAPDPGDQLLWDLLAAKPDLLLITGDKALQRDAAMRSRVVSPQAFVDAA</sequence>
<reference evidence="2 3" key="1">
    <citation type="submission" date="2019-01" db="EMBL/GenBank/DDBJ databases">
        <authorList>
            <person name="Chen W.-M."/>
        </authorList>
    </citation>
    <scope>NUCLEOTIDE SEQUENCE [LARGE SCALE GENOMIC DNA]</scope>
    <source>
        <strain evidence="2 3">ICH-3</strain>
    </source>
</reference>
<dbReference type="InterPro" id="IPR029060">
    <property type="entry name" value="PIN-like_dom_sf"/>
</dbReference>
<dbReference type="NCBIfam" id="TIGR00305">
    <property type="entry name" value="putative toxin-antitoxin system toxin component, PIN family"/>
    <property type="match status" value="1"/>
</dbReference>
<dbReference type="InterPro" id="IPR002716">
    <property type="entry name" value="PIN_dom"/>
</dbReference>
<keyword evidence="3" id="KW-1185">Reference proteome</keyword>
<dbReference type="SUPFAM" id="SSF88723">
    <property type="entry name" value="PIN domain-like"/>
    <property type="match status" value="1"/>
</dbReference>
<evidence type="ECO:0000313" key="3">
    <source>
        <dbReference type="Proteomes" id="UP000288178"/>
    </source>
</evidence>
<dbReference type="PANTHER" id="PTHR34610:SF3">
    <property type="entry name" value="SSL7007 PROTEIN"/>
    <property type="match status" value="1"/>
</dbReference>
<dbReference type="RefSeq" id="WP_128201327.1">
    <property type="nucleotide sequence ID" value="NZ_SACT01000012.1"/>
</dbReference>